<dbReference type="KEGG" id="ovi:T265_02426"/>
<evidence type="ECO:0000313" key="2">
    <source>
        <dbReference type="Proteomes" id="UP000054324"/>
    </source>
</evidence>
<protein>
    <submittedName>
        <fullName evidence="1">Uncharacterized protein</fullName>
    </submittedName>
</protein>
<dbReference type="RefSeq" id="XP_009164923.1">
    <property type="nucleotide sequence ID" value="XM_009166659.1"/>
</dbReference>
<reference evidence="1 2" key="1">
    <citation type="submission" date="2013-11" db="EMBL/GenBank/DDBJ databases">
        <title>Opisthorchis viverrini - life in the bile duct.</title>
        <authorList>
            <person name="Young N.D."/>
            <person name="Nagarajan N."/>
            <person name="Lin S.J."/>
            <person name="Korhonen P.K."/>
            <person name="Jex A.R."/>
            <person name="Hall R.S."/>
            <person name="Safavi-Hemami H."/>
            <person name="Kaewkong W."/>
            <person name="Bertrand D."/>
            <person name="Gao S."/>
            <person name="Seet Q."/>
            <person name="Wongkham S."/>
            <person name="Teh B.T."/>
            <person name="Wongkham C."/>
            <person name="Intapan P.M."/>
            <person name="Maleewong W."/>
            <person name="Yang X."/>
            <person name="Hu M."/>
            <person name="Wang Z."/>
            <person name="Hofmann A."/>
            <person name="Sternberg P.W."/>
            <person name="Tan P."/>
            <person name="Wang J."/>
            <person name="Gasser R.B."/>
        </authorList>
    </citation>
    <scope>NUCLEOTIDE SEQUENCE [LARGE SCALE GENOMIC DNA]</scope>
</reference>
<dbReference type="EMBL" id="KL596647">
    <property type="protein sequence ID" value="KER31381.1"/>
    <property type="molecule type" value="Genomic_DNA"/>
</dbReference>
<sequence>MKEITKRLSDVGATRLPGWGRVILTVPGWRHYKIWLPTDVSGVRVVSFCPDCLNRPKLISTGKGCVKRDESILCGVTVASKSCAQWSGIGFTCAWLEKVRDVASNRCQWRFYCQIARVFTRDSTESLVYDIFHLNSQYKGRFIFQLVRYSIYHSIFSLRKLPTKLLLKSLKQRC</sequence>
<name>A0A074ZW74_OPIVI</name>
<evidence type="ECO:0000313" key="1">
    <source>
        <dbReference type="EMBL" id="KER31381.1"/>
    </source>
</evidence>
<gene>
    <name evidence="1" type="ORF">T265_02426</name>
</gene>
<dbReference type="STRING" id="6198.A0A074ZW74"/>
<accession>A0A074ZW74</accession>
<proteinExistence type="predicted"/>
<organism evidence="1 2">
    <name type="scientific">Opisthorchis viverrini</name>
    <name type="common">Southeast Asian liver fluke</name>
    <dbReference type="NCBI Taxonomy" id="6198"/>
    <lineage>
        <taxon>Eukaryota</taxon>
        <taxon>Metazoa</taxon>
        <taxon>Spiralia</taxon>
        <taxon>Lophotrochozoa</taxon>
        <taxon>Platyhelminthes</taxon>
        <taxon>Trematoda</taxon>
        <taxon>Digenea</taxon>
        <taxon>Opisthorchiida</taxon>
        <taxon>Opisthorchiata</taxon>
        <taxon>Opisthorchiidae</taxon>
        <taxon>Opisthorchis</taxon>
    </lineage>
</organism>
<dbReference type="AlphaFoldDB" id="A0A074ZW74"/>
<keyword evidence="2" id="KW-1185">Reference proteome</keyword>
<dbReference type="Proteomes" id="UP000054324">
    <property type="component" value="Unassembled WGS sequence"/>
</dbReference>
<dbReference type="CTD" id="20316614"/>
<dbReference type="OrthoDB" id="6159137at2759"/>
<dbReference type="GeneID" id="20316614"/>